<evidence type="ECO:0000313" key="5">
    <source>
        <dbReference type="Proteomes" id="UP000010552"/>
    </source>
</evidence>
<evidence type="ECO:0000313" key="4">
    <source>
        <dbReference type="EMBL" id="ELK15307.1"/>
    </source>
</evidence>
<reference evidence="5" key="2">
    <citation type="journal article" date="2013" name="Science">
        <title>Comparative analysis of bat genomes provides insight into the evolution of flight and immunity.</title>
        <authorList>
            <person name="Zhang G."/>
            <person name="Cowled C."/>
            <person name="Shi Z."/>
            <person name="Huang Z."/>
            <person name="Bishop-Lilly K.A."/>
            <person name="Fang X."/>
            <person name="Wynne J.W."/>
            <person name="Xiong Z."/>
            <person name="Baker M.L."/>
            <person name="Zhao W."/>
            <person name="Tachedjian M."/>
            <person name="Zhu Y."/>
            <person name="Zhou P."/>
            <person name="Jiang X."/>
            <person name="Ng J."/>
            <person name="Yang L."/>
            <person name="Wu L."/>
            <person name="Xiao J."/>
            <person name="Feng Y."/>
            <person name="Chen Y."/>
            <person name="Sun X."/>
            <person name="Zhang Y."/>
            <person name="Marsh G.A."/>
            <person name="Crameri G."/>
            <person name="Broder C.C."/>
            <person name="Frey K.G."/>
            <person name="Wang L.F."/>
            <person name="Wang J."/>
        </authorList>
    </citation>
    <scope>NUCLEOTIDE SEQUENCE [LARGE SCALE GENOMIC DNA]</scope>
</reference>
<dbReference type="InterPro" id="IPR001912">
    <property type="entry name" value="Ribosomal_uS4_N"/>
</dbReference>
<dbReference type="AlphaFoldDB" id="L5KV56"/>
<name>L5KV56_PTEAL</name>
<dbReference type="EMBL" id="KB030539">
    <property type="protein sequence ID" value="ELK15307.1"/>
    <property type="molecule type" value="Genomic_DNA"/>
</dbReference>
<dbReference type="GO" id="GO:1990904">
    <property type="term" value="C:ribonucleoprotein complex"/>
    <property type="evidence" value="ECO:0007669"/>
    <property type="project" value="UniProtKB-KW"/>
</dbReference>
<organism evidence="4 5">
    <name type="scientific">Pteropus alecto</name>
    <name type="common">Black flying fox</name>
    <dbReference type="NCBI Taxonomy" id="9402"/>
    <lineage>
        <taxon>Eukaryota</taxon>
        <taxon>Metazoa</taxon>
        <taxon>Chordata</taxon>
        <taxon>Craniata</taxon>
        <taxon>Vertebrata</taxon>
        <taxon>Euteleostomi</taxon>
        <taxon>Mammalia</taxon>
        <taxon>Eutheria</taxon>
        <taxon>Laurasiatheria</taxon>
        <taxon>Chiroptera</taxon>
        <taxon>Yinpterochiroptera</taxon>
        <taxon>Pteropodoidea</taxon>
        <taxon>Pteropodidae</taxon>
        <taxon>Pteropodinae</taxon>
        <taxon>Pteropus</taxon>
    </lineage>
</organism>
<keyword evidence="4" id="KW-0687">Ribonucleoprotein</keyword>
<accession>L5KV56</accession>
<reference evidence="4" key="1">
    <citation type="journal article" date="2012" name="Science">
        <title>Comparative analysis of bat genomes provides insight into the evolution of flight and immunity.</title>
        <authorList>
            <person name="Zhang G."/>
            <person name="Cowled C."/>
            <person name="Wang L."/>
        </authorList>
    </citation>
    <scope>NUCLEOTIDE SEQUENCE</scope>
    <source>
        <tissue evidence="4">Kidney</tissue>
    </source>
</reference>
<dbReference type="SMART" id="SM01390">
    <property type="entry name" value="Ribosomal_S4"/>
    <property type="match status" value="1"/>
</dbReference>
<dbReference type="Pfam" id="PF00163">
    <property type="entry name" value="Ribosomal_S4"/>
    <property type="match status" value="1"/>
</dbReference>
<dbReference type="Proteomes" id="UP000010552">
    <property type="component" value="Unassembled WGS sequence"/>
</dbReference>
<evidence type="ECO:0000256" key="1">
    <source>
        <dbReference type="ARBA" id="ARBA00007465"/>
    </source>
</evidence>
<evidence type="ECO:0000259" key="2">
    <source>
        <dbReference type="SMART" id="SM01390"/>
    </source>
</evidence>
<dbReference type="STRING" id="9402.L5KV56"/>
<evidence type="ECO:0000313" key="3">
    <source>
        <dbReference type="EMBL" id="ELK15306.1"/>
    </source>
</evidence>
<feature type="domain" description="Small ribosomal subunit protein uS4 N-terminal" evidence="2">
    <location>
        <begin position="4"/>
        <end position="108"/>
    </location>
</feature>
<keyword evidence="5" id="KW-1185">Reference proteome</keyword>
<dbReference type="EMBL" id="KB030539">
    <property type="protein sequence ID" value="ELK15306.1"/>
    <property type="molecule type" value="Genomic_DNA"/>
</dbReference>
<protein>
    <submittedName>
        <fullName evidence="4">U3 small nucleolar ribonucleoprotein IMP3</fullName>
    </submittedName>
</protein>
<comment type="similarity">
    <text evidence="1">Belongs to the universal ribosomal protein uS4 family.</text>
</comment>
<dbReference type="GO" id="GO:0019843">
    <property type="term" value="F:rRNA binding"/>
    <property type="evidence" value="ECO:0007669"/>
    <property type="project" value="InterPro"/>
</dbReference>
<sequence>MVRKLKFHKQKLLKQVDFLNWEITDHNLHKLRVLWHYVLQWQEDYTCYHQLSRSVHELAWCLCDLPQGDLFRMRALTALLDKIYALGLVPTRGSLELCDFVMASSSCRCLPTVLLKLHMAHHLQATVAFVEQGHVHVVTDVVT</sequence>
<proteinExistence type="inferred from homology"/>
<gene>
    <name evidence="3" type="ORF">PAL_GLEAN10004856</name>
    <name evidence="4" type="ORF">PAL_GLEAN10004857</name>
</gene>